<feature type="region of interest" description="Disordered" evidence="1">
    <location>
        <begin position="220"/>
        <end position="252"/>
    </location>
</feature>
<feature type="region of interest" description="Disordered" evidence="1">
    <location>
        <begin position="145"/>
        <end position="167"/>
    </location>
</feature>
<dbReference type="Proteomes" id="UP000191518">
    <property type="component" value="Unassembled WGS sequence"/>
</dbReference>
<dbReference type="STRING" id="29845.A0A1V6RTC2"/>
<dbReference type="OrthoDB" id="4366053at2759"/>
<reference evidence="4" key="1">
    <citation type="journal article" date="2017" name="Nat. Microbiol.">
        <title>Global analysis of biosynthetic gene clusters reveals vast potential of secondary metabolite production in Penicillium species.</title>
        <authorList>
            <person name="Nielsen J.C."/>
            <person name="Grijseels S."/>
            <person name="Prigent S."/>
            <person name="Ji B."/>
            <person name="Dainat J."/>
            <person name="Nielsen K.F."/>
            <person name="Frisvad J.C."/>
            <person name="Workman M."/>
            <person name="Nielsen J."/>
        </authorList>
    </citation>
    <scope>NUCLEOTIDE SEQUENCE [LARGE SCALE GENOMIC DNA]</scope>
    <source>
        <strain evidence="4">IBT 29486</strain>
    </source>
</reference>
<comment type="caution">
    <text evidence="3">The sequence shown here is derived from an EMBL/GenBank/DDBJ whole genome shotgun (WGS) entry which is preliminary data.</text>
</comment>
<feature type="compositionally biased region" description="Basic and acidic residues" evidence="1">
    <location>
        <begin position="146"/>
        <end position="167"/>
    </location>
</feature>
<feature type="compositionally biased region" description="Basic and acidic residues" evidence="1">
    <location>
        <begin position="226"/>
        <end position="250"/>
    </location>
</feature>
<dbReference type="AlphaFoldDB" id="A0A1V6RTC2"/>
<evidence type="ECO:0000313" key="4">
    <source>
        <dbReference type="Proteomes" id="UP000191518"/>
    </source>
</evidence>
<name>A0A1V6RTC2_9EURO</name>
<proteinExistence type="predicted"/>
<gene>
    <name evidence="3" type="ORF">PENVUL_c030G01513</name>
</gene>
<feature type="signal peptide" evidence="2">
    <location>
        <begin position="1"/>
        <end position="17"/>
    </location>
</feature>
<keyword evidence="4" id="KW-1185">Reference proteome</keyword>
<evidence type="ECO:0000256" key="1">
    <source>
        <dbReference type="SAM" id="MobiDB-lite"/>
    </source>
</evidence>
<feature type="compositionally biased region" description="Polar residues" evidence="1">
    <location>
        <begin position="327"/>
        <end position="339"/>
    </location>
</feature>
<evidence type="ECO:0000256" key="2">
    <source>
        <dbReference type="SAM" id="SignalP"/>
    </source>
</evidence>
<dbReference type="EMBL" id="MDYP01000030">
    <property type="protein sequence ID" value="OQE04744.1"/>
    <property type="molecule type" value="Genomic_DNA"/>
</dbReference>
<feature type="region of interest" description="Disordered" evidence="1">
    <location>
        <begin position="322"/>
        <end position="369"/>
    </location>
</feature>
<feature type="region of interest" description="Disordered" evidence="1">
    <location>
        <begin position="106"/>
        <end position="129"/>
    </location>
</feature>
<feature type="chain" id="PRO_5013093795" evidence="2">
    <location>
        <begin position="18"/>
        <end position="369"/>
    </location>
</feature>
<keyword evidence="2" id="KW-0732">Signal</keyword>
<protein>
    <submittedName>
        <fullName evidence="3">Uncharacterized protein</fullName>
    </submittedName>
</protein>
<accession>A0A1V6RTC2</accession>
<sequence length="369" mass="38210">MVKYTSALALFAAVSLAAPVAQLTGRAEKHGSVEHKNLIEDIPILGPMLAGKQEAKRDSAQPEHHNLIDELPIVGKIFGNQNQRRDIGRDGISGLPIVGGLFGSHTHTGGKNGLTKRRSVGQNGGEDWKRDLASSLSSLPIIGELFGKENKNPSHKQTETPAKHLDTRGAGHAKGVFGILQSLTSGGSISKSHKRGQEFNQLEPMGDVFEGAVASRMEAESPAMPMRRDESAAAKADDGKQGNQKGKESKTSGGLLAQLMGKEGLGSIAGNSHHGVGLFPMRRDTNELEARQAAPIQGSTLTSVLLQSGALGKVTNMLSGGAAAKPDTNSPSKIGDSTTAGPPDPASGAGPHSGPGLAAEQRGAGAFSM</sequence>
<feature type="compositionally biased region" description="Low complexity" evidence="1">
    <location>
        <begin position="346"/>
        <end position="359"/>
    </location>
</feature>
<organism evidence="3 4">
    <name type="scientific">Penicillium vulpinum</name>
    <dbReference type="NCBI Taxonomy" id="29845"/>
    <lineage>
        <taxon>Eukaryota</taxon>
        <taxon>Fungi</taxon>
        <taxon>Dikarya</taxon>
        <taxon>Ascomycota</taxon>
        <taxon>Pezizomycotina</taxon>
        <taxon>Eurotiomycetes</taxon>
        <taxon>Eurotiomycetidae</taxon>
        <taxon>Eurotiales</taxon>
        <taxon>Aspergillaceae</taxon>
        <taxon>Penicillium</taxon>
    </lineage>
</organism>
<evidence type="ECO:0000313" key="3">
    <source>
        <dbReference type="EMBL" id="OQE04744.1"/>
    </source>
</evidence>